<keyword evidence="2" id="KW-1185">Reference proteome</keyword>
<name>A0ABQ8JX03_DERPT</name>
<evidence type="ECO:0000313" key="2">
    <source>
        <dbReference type="Proteomes" id="UP000887458"/>
    </source>
</evidence>
<evidence type="ECO:0008006" key="3">
    <source>
        <dbReference type="Google" id="ProtNLM"/>
    </source>
</evidence>
<comment type="caution">
    <text evidence="1">The sequence shown here is derived from an EMBL/GenBank/DDBJ whole genome shotgun (WGS) entry which is preliminary data.</text>
</comment>
<proteinExistence type="predicted"/>
<accession>A0ABQ8JX03</accession>
<reference evidence="1 2" key="2">
    <citation type="journal article" date="2022" name="Mol. Biol. Evol.">
        <title>Comparative Genomics Reveals Insights into the Divergent Evolution of Astigmatic Mites and Household Pest Adaptations.</title>
        <authorList>
            <person name="Xiong Q."/>
            <person name="Wan A.T."/>
            <person name="Liu X."/>
            <person name="Fung C.S."/>
            <person name="Xiao X."/>
            <person name="Malainual N."/>
            <person name="Hou J."/>
            <person name="Wang L."/>
            <person name="Wang M."/>
            <person name="Yang K.Y."/>
            <person name="Cui Y."/>
            <person name="Leung E.L."/>
            <person name="Nong W."/>
            <person name="Shin S.K."/>
            <person name="Au S.W."/>
            <person name="Jeong K.Y."/>
            <person name="Chew F.T."/>
            <person name="Hui J.H."/>
            <person name="Leung T.F."/>
            <person name="Tungtrongchitr A."/>
            <person name="Zhong N."/>
            <person name="Liu Z."/>
            <person name="Tsui S.K."/>
        </authorList>
    </citation>
    <scope>NUCLEOTIDE SEQUENCE [LARGE SCALE GENOMIC DNA]</scope>
    <source>
        <strain evidence="1">Derp</strain>
    </source>
</reference>
<protein>
    <recommendedName>
        <fullName evidence="3">Integrase SAM-like N-terminal domain-containing protein</fullName>
    </recommendedName>
</protein>
<dbReference type="EMBL" id="NJHN03000008">
    <property type="protein sequence ID" value="KAH9426777.1"/>
    <property type="molecule type" value="Genomic_DNA"/>
</dbReference>
<gene>
    <name evidence="1" type="ORF">DERP_002877</name>
</gene>
<organism evidence="1 2">
    <name type="scientific">Dermatophagoides pteronyssinus</name>
    <name type="common">European house dust mite</name>
    <dbReference type="NCBI Taxonomy" id="6956"/>
    <lineage>
        <taxon>Eukaryota</taxon>
        <taxon>Metazoa</taxon>
        <taxon>Ecdysozoa</taxon>
        <taxon>Arthropoda</taxon>
        <taxon>Chelicerata</taxon>
        <taxon>Arachnida</taxon>
        <taxon>Acari</taxon>
        <taxon>Acariformes</taxon>
        <taxon>Sarcoptiformes</taxon>
        <taxon>Astigmata</taxon>
        <taxon>Psoroptidia</taxon>
        <taxon>Analgoidea</taxon>
        <taxon>Pyroglyphidae</taxon>
        <taxon>Dermatophagoidinae</taxon>
        <taxon>Dermatophagoides</taxon>
    </lineage>
</organism>
<reference evidence="1 2" key="1">
    <citation type="journal article" date="2018" name="J. Allergy Clin. Immunol.">
        <title>High-quality assembly of Dermatophagoides pteronyssinus genome and transcriptome reveals a wide range of novel allergens.</title>
        <authorList>
            <person name="Liu X.Y."/>
            <person name="Yang K.Y."/>
            <person name="Wang M.Q."/>
            <person name="Kwok J.S."/>
            <person name="Zeng X."/>
            <person name="Yang Z."/>
            <person name="Xiao X.J."/>
            <person name="Lau C.P."/>
            <person name="Li Y."/>
            <person name="Huang Z.M."/>
            <person name="Ba J.G."/>
            <person name="Yim A.K."/>
            <person name="Ouyang C.Y."/>
            <person name="Ngai S.M."/>
            <person name="Chan T.F."/>
            <person name="Leung E.L."/>
            <person name="Liu L."/>
            <person name="Liu Z.G."/>
            <person name="Tsui S.K."/>
        </authorList>
    </citation>
    <scope>NUCLEOTIDE SEQUENCE [LARGE SCALE GENOMIC DNA]</scope>
    <source>
        <strain evidence="1">Derp</strain>
    </source>
</reference>
<evidence type="ECO:0000313" key="1">
    <source>
        <dbReference type="EMBL" id="KAH9426777.1"/>
    </source>
</evidence>
<sequence>MKKWKKLKIELKLFHFQSEKTKDEYINEWRKTQNNSAMYTTYDLSAICNFLQNQIGPIR</sequence>
<dbReference type="Proteomes" id="UP000887458">
    <property type="component" value="Unassembled WGS sequence"/>
</dbReference>